<evidence type="ECO:0000256" key="1">
    <source>
        <dbReference type="ARBA" id="ARBA00002863"/>
    </source>
</evidence>
<evidence type="ECO:0000259" key="6">
    <source>
        <dbReference type="Pfam" id="PF05843"/>
    </source>
</evidence>
<comment type="caution">
    <text evidence="7">The sequence shown here is derived from an EMBL/GenBank/DDBJ whole genome shotgun (WGS) entry which is preliminary data.</text>
</comment>
<dbReference type="SUPFAM" id="SSF48452">
    <property type="entry name" value="TPR-like"/>
    <property type="match status" value="2"/>
</dbReference>
<feature type="region of interest" description="Disordered" evidence="5">
    <location>
        <begin position="909"/>
        <end position="942"/>
    </location>
</feature>
<dbReference type="InterPro" id="IPR011990">
    <property type="entry name" value="TPR-like_helical_dom_sf"/>
</dbReference>
<protein>
    <recommendedName>
        <fullName evidence="4">mRNA 3'-end-processing protein RNA14</fullName>
    </recommendedName>
</protein>
<comment type="subcellular location">
    <subcellularLocation>
        <location evidence="4">Nucleus</location>
    </subcellularLocation>
    <subcellularLocation>
        <location evidence="4">Cytoplasm</location>
    </subcellularLocation>
    <text evidence="4">Nucleus and/or cytoplasm.</text>
</comment>
<feature type="compositionally biased region" description="Pro residues" evidence="5">
    <location>
        <begin position="874"/>
        <end position="886"/>
    </location>
</feature>
<evidence type="ECO:0000313" key="7">
    <source>
        <dbReference type="EMBL" id="KAF2263505.1"/>
    </source>
</evidence>
<feature type="compositionally biased region" description="Low complexity" evidence="5">
    <location>
        <begin position="161"/>
        <end position="179"/>
    </location>
</feature>
<dbReference type="InterPro" id="IPR008847">
    <property type="entry name" value="Suf"/>
</dbReference>
<proteinExistence type="predicted"/>
<dbReference type="AlphaFoldDB" id="A0A9P4MZB7"/>
<evidence type="ECO:0000256" key="2">
    <source>
        <dbReference type="ARBA" id="ARBA00022737"/>
    </source>
</evidence>
<organism evidence="7 8">
    <name type="scientific">Lojkania enalia</name>
    <dbReference type="NCBI Taxonomy" id="147567"/>
    <lineage>
        <taxon>Eukaryota</taxon>
        <taxon>Fungi</taxon>
        <taxon>Dikarya</taxon>
        <taxon>Ascomycota</taxon>
        <taxon>Pezizomycotina</taxon>
        <taxon>Dothideomycetes</taxon>
        <taxon>Pleosporomycetidae</taxon>
        <taxon>Pleosporales</taxon>
        <taxon>Pleosporales incertae sedis</taxon>
        <taxon>Lojkania</taxon>
    </lineage>
</organism>
<feature type="compositionally biased region" description="Polar residues" evidence="5">
    <location>
        <begin position="53"/>
        <end position="72"/>
    </location>
</feature>
<gene>
    <name evidence="7" type="ORF">CC78DRAFT_533930</name>
</gene>
<dbReference type="GO" id="GO:0180010">
    <property type="term" value="P:co-transcriptional mRNA 3'-end processing, cleavage and polyadenylation pathway"/>
    <property type="evidence" value="ECO:0007669"/>
    <property type="project" value="UniProtKB-UniRule"/>
</dbReference>
<keyword evidence="4" id="KW-0507">mRNA processing</keyword>
<dbReference type="GO" id="GO:0005634">
    <property type="term" value="C:nucleus"/>
    <property type="evidence" value="ECO:0007669"/>
    <property type="project" value="UniProtKB-SubCell"/>
</dbReference>
<dbReference type="PANTHER" id="PTHR19980:SF0">
    <property type="entry name" value="CLEAVAGE STIMULATION FACTOR SUBUNIT 3"/>
    <property type="match status" value="1"/>
</dbReference>
<dbReference type="Proteomes" id="UP000800093">
    <property type="component" value="Unassembled WGS sequence"/>
</dbReference>
<dbReference type="GO" id="GO:0005737">
    <property type="term" value="C:cytoplasm"/>
    <property type="evidence" value="ECO:0007669"/>
    <property type="project" value="UniProtKB-SubCell"/>
</dbReference>
<dbReference type="EMBL" id="ML986625">
    <property type="protein sequence ID" value="KAF2263505.1"/>
    <property type="molecule type" value="Genomic_DNA"/>
</dbReference>
<dbReference type="GO" id="GO:0003729">
    <property type="term" value="F:mRNA binding"/>
    <property type="evidence" value="ECO:0007669"/>
    <property type="project" value="TreeGrafter"/>
</dbReference>
<feature type="compositionally biased region" description="Polar residues" evidence="5">
    <location>
        <begin position="130"/>
        <end position="160"/>
    </location>
</feature>
<dbReference type="InterPro" id="IPR003107">
    <property type="entry name" value="HAT"/>
</dbReference>
<dbReference type="Pfam" id="PF05843">
    <property type="entry name" value="Suf"/>
    <property type="match status" value="1"/>
</dbReference>
<evidence type="ECO:0000256" key="5">
    <source>
        <dbReference type="SAM" id="MobiDB-lite"/>
    </source>
</evidence>
<feature type="region of interest" description="Disordered" evidence="5">
    <location>
        <begin position="1"/>
        <end position="224"/>
    </location>
</feature>
<keyword evidence="8" id="KW-1185">Reference proteome</keyword>
<evidence type="ECO:0000256" key="4">
    <source>
        <dbReference type="RuleBase" id="RU369035"/>
    </source>
</evidence>
<dbReference type="InterPro" id="IPR045243">
    <property type="entry name" value="Rna14-like"/>
</dbReference>
<dbReference type="PANTHER" id="PTHR19980">
    <property type="entry name" value="RNA CLEAVAGE STIMULATION FACTOR"/>
    <property type="match status" value="1"/>
</dbReference>
<comment type="function">
    <text evidence="1 4">Component of the cleavage factor IA (CFIA) complex, which is involved in the endonucleolytic cleavage during polyadenylation-dependent pre-mRNA 3'-end formation.</text>
</comment>
<keyword evidence="3 4" id="KW-0539">Nucleus</keyword>
<sequence length="1048" mass="116911">MDPELAFLESQKEYDPAGDYSHVVPDQDAPADEEEEDYDPSSLLPSYPAQDAHSLSDQSASMPESATNTPPTDSAAGRKPEPADVAATTLPLTKQPRTKGGFVDESEDEEDEVPVSRPKAAGSAFLNASGVANSPQRSLSQTPNNTLPPSNVPLHSSQDQGPTGVSSSTSVAVNVTAPTLASAVPNGGTPMPDATKQAIPDPLNTASARPSVTPVTPIVAPPPKARLPQDRVGILEDRIAEDPRGDVEAWLSLIEEHRRRHKIDDTRAVYDRFFKVFPTAAEQWAEYVNMESELEEFGRVERLFERSIMTCPHVDLWSTYVNYIRRRNNVTTDQTGNARSIITQVYEFVLDNVGIDINSGKIWLDYIEFIKSGPGVVGGTSWQDGQKVDQLRKVYQRAVSIPTTATLEIWREYDKFEMSLNKVTGRKNLQDNSSRYMTARAAIAVLLEQKTKDLIRTTLPKLPPAPGYDGYKEYQQQIQEWRNWIEYEKSDPLMLKEDHPSALKKRMAYLYRHALMALRFFPEMWYEAAEWSFQNGLEKEGNDFLTQGIEANPESCLLAFRKAHQIELSGEFEDGEAGILRKGEAVREPFNKVLDALYDLTSKTKKREEFSLAQTKEAFAAQQAAEEATRAENTSNDEYSDHEEEAAKLTQKRKEKEEALQETLRTISGAFNEQIHTLKKTISYTWIALMRTMRRIQGKGRPDAPTGTPPGFRGIFAEARKKGKLLSDAYVASALIEHHCYQDPAATKIFDRGMRLFPDDEHFALEYAKYLVKQNDATNARAVFETIVTRLTSKPESVARAKPLFLFFHEYESQFGELAQIVKLEKRMGDLFPEDPQLTRFASRFSTSTFDPTTVQPIISQKSQMRPPMPSIIPTVEEPPAPPPAQVQPKQPSPVLNSPRIPPALIAVSNSPKRPFDDLDNEQAQPRKLARGESPLKGAAGRRLDAARRNLARASEGVSNIAVPPPPAPLPREINFLLGIIPGAHTYKETRFNAERMVSLIQSVDLNRANLTPNNQTPVNQAHPPPPQMGHWGAPPPGAGYQMGYYGR</sequence>
<feature type="compositionally biased region" description="Low complexity" evidence="5">
    <location>
        <begin position="621"/>
        <end position="634"/>
    </location>
</feature>
<accession>A0A9P4MZB7</accession>
<dbReference type="OrthoDB" id="26282at2759"/>
<keyword evidence="4" id="KW-0963">Cytoplasm</keyword>
<feature type="compositionally biased region" description="Acidic residues" evidence="5">
    <location>
        <begin position="104"/>
        <end position="113"/>
    </location>
</feature>
<feature type="domain" description="Suppressor of forked" evidence="6">
    <location>
        <begin position="230"/>
        <end position="855"/>
    </location>
</feature>
<feature type="compositionally biased region" description="Acidic residues" evidence="5">
    <location>
        <begin position="29"/>
        <end position="39"/>
    </location>
</feature>
<feature type="region of interest" description="Disordered" evidence="5">
    <location>
        <begin position="874"/>
        <end position="896"/>
    </location>
</feature>
<name>A0A9P4MZB7_9PLEO</name>
<keyword evidence="2" id="KW-0677">Repeat</keyword>
<evidence type="ECO:0000313" key="8">
    <source>
        <dbReference type="Proteomes" id="UP000800093"/>
    </source>
</evidence>
<dbReference type="SMART" id="SM00386">
    <property type="entry name" value="HAT"/>
    <property type="match status" value="6"/>
</dbReference>
<dbReference type="Gene3D" id="1.25.40.1040">
    <property type="match status" value="1"/>
</dbReference>
<reference evidence="8" key="1">
    <citation type="journal article" date="2020" name="Stud. Mycol.">
        <title>101 Dothideomycetes genomes: A test case for predicting lifestyles and emergence of pathogens.</title>
        <authorList>
            <person name="Haridas S."/>
            <person name="Albert R."/>
            <person name="Binder M."/>
            <person name="Bloem J."/>
            <person name="LaButti K."/>
            <person name="Salamov A."/>
            <person name="Andreopoulos B."/>
            <person name="Baker S."/>
            <person name="Barry K."/>
            <person name="Bills G."/>
            <person name="Bluhm B."/>
            <person name="Cannon C."/>
            <person name="Castanera R."/>
            <person name="Culley D."/>
            <person name="Daum C."/>
            <person name="Ezra D."/>
            <person name="Gonzalez J."/>
            <person name="Henrissat B."/>
            <person name="Kuo A."/>
            <person name="Liang C."/>
            <person name="Lipzen A."/>
            <person name="Lutzoni F."/>
            <person name="Magnuson J."/>
            <person name="Mondo S."/>
            <person name="Nolan M."/>
            <person name="Ohm R."/>
            <person name="Pangilinan J."/>
            <person name="Park H.-J."/>
            <person name="Ramirez L."/>
            <person name="Alfaro M."/>
            <person name="Sun H."/>
            <person name="Tritt A."/>
            <person name="Yoshinaga Y."/>
            <person name="Zwiers L.-H."/>
            <person name="Turgeon B."/>
            <person name="Goodwin S."/>
            <person name="Spatafora J."/>
            <person name="Crous P."/>
            <person name="Grigoriev I."/>
        </authorList>
    </citation>
    <scope>NUCLEOTIDE SEQUENCE [LARGE SCALE GENOMIC DNA]</scope>
    <source>
        <strain evidence="8">CBS 304.66</strain>
    </source>
</reference>
<feature type="region of interest" description="Disordered" evidence="5">
    <location>
        <begin position="621"/>
        <end position="655"/>
    </location>
</feature>
<evidence type="ECO:0000256" key="3">
    <source>
        <dbReference type="ARBA" id="ARBA00023242"/>
    </source>
</evidence>